<keyword evidence="13" id="KW-1185">Reference proteome</keyword>
<comment type="subcellular location">
    <subcellularLocation>
        <location evidence="1">Mitochondrion membrane</location>
        <topology evidence="1">Multi-pass membrane protein</topology>
    </subcellularLocation>
</comment>
<gene>
    <name evidence="11" type="ORF">GUITHDRAFT_162408</name>
</gene>
<dbReference type="Gene3D" id="1.50.40.10">
    <property type="entry name" value="Mitochondrial carrier domain"/>
    <property type="match status" value="1"/>
</dbReference>
<evidence type="ECO:0000313" key="13">
    <source>
        <dbReference type="Proteomes" id="UP000011087"/>
    </source>
</evidence>
<evidence type="ECO:0000313" key="12">
    <source>
        <dbReference type="EnsemblProtists" id="EKX48605"/>
    </source>
</evidence>
<proteinExistence type="inferred from homology"/>
<dbReference type="GO" id="GO:0022857">
    <property type="term" value="F:transmembrane transporter activity"/>
    <property type="evidence" value="ECO:0007669"/>
    <property type="project" value="TreeGrafter"/>
</dbReference>
<dbReference type="InterPro" id="IPR050567">
    <property type="entry name" value="Mitochondrial_Carrier"/>
</dbReference>
<dbReference type="HOGENOM" id="CLU_551484_0_0_1"/>
<evidence type="ECO:0000256" key="7">
    <source>
        <dbReference type="ARBA" id="ARBA00023128"/>
    </source>
</evidence>
<keyword evidence="3 10" id="KW-0813">Transport</keyword>
<evidence type="ECO:0000256" key="4">
    <source>
        <dbReference type="ARBA" id="ARBA00022692"/>
    </source>
</evidence>
<dbReference type="InterPro" id="IPR023395">
    <property type="entry name" value="MCP_dom_sf"/>
</dbReference>
<keyword evidence="5" id="KW-0677">Repeat</keyword>
<evidence type="ECO:0000256" key="5">
    <source>
        <dbReference type="ARBA" id="ARBA00022737"/>
    </source>
</evidence>
<evidence type="ECO:0000256" key="6">
    <source>
        <dbReference type="ARBA" id="ARBA00022989"/>
    </source>
</evidence>
<evidence type="ECO:0000256" key="9">
    <source>
        <dbReference type="PROSITE-ProRule" id="PRU00282"/>
    </source>
</evidence>
<dbReference type="RefSeq" id="XP_005835585.1">
    <property type="nucleotide sequence ID" value="XM_005835528.1"/>
</dbReference>
<dbReference type="PaxDb" id="55529-EKX48605"/>
<comment type="similarity">
    <text evidence="2 10">Belongs to the mitochondrial carrier (TC 2.A.29) family.</text>
</comment>
<feature type="repeat" description="Solcar" evidence="9">
    <location>
        <begin position="5"/>
        <end position="93"/>
    </location>
</feature>
<name>L1JKI8_GUITC</name>
<dbReference type="Proteomes" id="UP000011087">
    <property type="component" value="Unassembled WGS sequence"/>
</dbReference>
<evidence type="ECO:0000256" key="10">
    <source>
        <dbReference type="RuleBase" id="RU000488"/>
    </source>
</evidence>
<keyword evidence="6" id="KW-1133">Transmembrane helix</keyword>
<feature type="repeat" description="Solcar" evidence="9">
    <location>
        <begin position="208"/>
        <end position="295"/>
    </location>
</feature>
<evidence type="ECO:0000256" key="1">
    <source>
        <dbReference type="ARBA" id="ARBA00004225"/>
    </source>
</evidence>
<keyword evidence="7" id="KW-0496">Mitochondrion</keyword>
<keyword evidence="4 9" id="KW-0812">Transmembrane</keyword>
<dbReference type="InterPro" id="IPR018108">
    <property type="entry name" value="MCP_transmembrane"/>
</dbReference>
<dbReference type="AlphaFoldDB" id="L1JKI8"/>
<dbReference type="PANTHER" id="PTHR45624:SF24">
    <property type="entry name" value="MITOCHONDRIAL SUBSTRATE CARRIER FAMILY PROTEIN G"/>
    <property type="match status" value="1"/>
</dbReference>
<dbReference type="SUPFAM" id="SSF103506">
    <property type="entry name" value="Mitochondrial carrier"/>
    <property type="match status" value="1"/>
</dbReference>
<evidence type="ECO:0000256" key="3">
    <source>
        <dbReference type="ARBA" id="ARBA00022448"/>
    </source>
</evidence>
<dbReference type="eggNOG" id="KOG0758">
    <property type="taxonomic scope" value="Eukaryota"/>
</dbReference>
<evidence type="ECO:0008006" key="14">
    <source>
        <dbReference type="Google" id="ProtNLM"/>
    </source>
</evidence>
<protein>
    <recommendedName>
        <fullName evidence="14">Mitochondrial carrier protein</fullName>
    </recommendedName>
</protein>
<accession>L1JKI8</accession>
<dbReference type="PROSITE" id="PS50920">
    <property type="entry name" value="SOLCAR"/>
    <property type="match status" value="3"/>
</dbReference>
<dbReference type="PANTHER" id="PTHR45624">
    <property type="entry name" value="MITOCHONDRIAL BASIC AMINO ACIDS TRANSPORTER-RELATED"/>
    <property type="match status" value="1"/>
</dbReference>
<reference evidence="12" key="3">
    <citation type="submission" date="2015-06" db="UniProtKB">
        <authorList>
            <consortium name="EnsemblProtists"/>
        </authorList>
    </citation>
    <scope>IDENTIFICATION</scope>
</reference>
<feature type="repeat" description="Solcar" evidence="9">
    <location>
        <begin position="102"/>
        <end position="196"/>
    </location>
</feature>
<dbReference type="KEGG" id="gtt:GUITHDRAFT_162408"/>
<reference evidence="13" key="2">
    <citation type="submission" date="2012-11" db="EMBL/GenBank/DDBJ databases">
        <authorList>
            <person name="Kuo A."/>
            <person name="Curtis B.A."/>
            <person name="Tanifuji G."/>
            <person name="Burki F."/>
            <person name="Gruber A."/>
            <person name="Irimia M."/>
            <person name="Maruyama S."/>
            <person name="Arias M.C."/>
            <person name="Ball S.G."/>
            <person name="Gile G.H."/>
            <person name="Hirakawa Y."/>
            <person name="Hopkins J.F."/>
            <person name="Rensing S.A."/>
            <person name="Schmutz J."/>
            <person name="Symeonidi A."/>
            <person name="Elias M."/>
            <person name="Eveleigh R.J."/>
            <person name="Herman E.K."/>
            <person name="Klute M.J."/>
            <person name="Nakayama T."/>
            <person name="Obornik M."/>
            <person name="Reyes-Prieto A."/>
            <person name="Armbrust E.V."/>
            <person name="Aves S.J."/>
            <person name="Beiko R.G."/>
            <person name="Coutinho P."/>
            <person name="Dacks J.B."/>
            <person name="Durnford D.G."/>
            <person name="Fast N.M."/>
            <person name="Green B.R."/>
            <person name="Grisdale C."/>
            <person name="Hempe F."/>
            <person name="Henrissat B."/>
            <person name="Hoppner M.P."/>
            <person name="Ishida K.-I."/>
            <person name="Kim E."/>
            <person name="Koreny L."/>
            <person name="Kroth P.G."/>
            <person name="Liu Y."/>
            <person name="Malik S.-B."/>
            <person name="Maier U.G."/>
            <person name="McRose D."/>
            <person name="Mock T."/>
            <person name="Neilson J.A."/>
            <person name="Onodera N.T."/>
            <person name="Poole A.M."/>
            <person name="Pritham E.J."/>
            <person name="Richards T.A."/>
            <person name="Rocap G."/>
            <person name="Roy S.W."/>
            <person name="Sarai C."/>
            <person name="Schaack S."/>
            <person name="Shirato S."/>
            <person name="Slamovits C.H."/>
            <person name="Spencer D.F."/>
            <person name="Suzuki S."/>
            <person name="Worden A.Z."/>
            <person name="Zauner S."/>
            <person name="Barry K."/>
            <person name="Bell C."/>
            <person name="Bharti A.K."/>
            <person name="Crow J.A."/>
            <person name="Grimwood J."/>
            <person name="Kramer R."/>
            <person name="Lindquist E."/>
            <person name="Lucas S."/>
            <person name="Salamov A."/>
            <person name="McFadden G.I."/>
            <person name="Lane C.E."/>
            <person name="Keeling P.J."/>
            <person name="Gray M.W."/>
            <person name="Grigoriev I.V."/>
            <person name="Archibald J.M."/>
        </authorList>
    </citation>
    <scope>NUCLEOTIDE SEQUENCE</scope>
    <source>
        <strain evidence="13">CCMP2712</strain>
    </source>
</reference>
<dbReference type="EnsemblProtists" id="EKX48605">
    <property type="protein sequence ID" value="EKX48605"/>
    <property type="gene ID" value="GUITHDRAFT_162408"/>
</dbReference>
<dbReference type="Pfam" id="PF00153">
    <property type="entry name" value="Mito_carr"/>
    <property type="match status" value="3"/>
</dbReference>
<keyword evidence="8 9" id="KW-0472">Membrane</keyword>
<dbReference type="EMBL" id="JH992985">
    <property type="protein sequence ID" value="EKX48605.1"/>
    <property type="molecule type" value="Genomic_DNA"/>
</dbReference>
<evidence type="ECO:0000256" key="2">
    <source>
        <dbReference type="ARBA" id="ARBA00006375"/>
    </source>
</evidence>
<dbReference type="STRING" id="905079.L1JKI8"/>
<reference evidence="11 13" key="1">
    <citation type="journal article" date="2012" name="Nature">
        <title>Algal genomes reveal evolutionary mosaicism and the fate of nucleomorphs.</title>
        <authorList>
            <consortium name="DOE Joint Genome Institute"/>
            <person name="Curtis B.A."/>
            <person name="Tanifuji G."/>
            <person name="Burki F."/>
            <person name="Gruber A."/>
            <person name="Irimia M."/>
            <person name="Maruyama S."/>
            <person name="Arias M.C."/>
            <person name="Ball S.G."/>
            <person name="Gile G.H."/>
            <person name="Hirakawa Y."/>
            <person name="Hopkins J.F."/>
            <person name="Kuo A."/>
            <person name="Rensing S.A."/>
            <person name="Schmutz J."/>
            <person name="Symeonidi A."/>
            <person name="Elias M."/>
            <person name="Eveleigh R.J."/>
            <person name="Herman E.K."/>
            <person name="Klute M.J."/>
            <person name="Nakayama T."/>
            <person name="Obornik M."/>
            <person name="Reyes-Prieto A."/>
            <person name="Armbrust E.V."/>
            <person name="Aves S.J."/>
            <person name="Beiko R.G."/>
            <person name="Coutinho P."/>
            <person name="Dacks J.B."/>
            <person name="Durnford D.G."/>
            <person name="Fast N.M."/>
            <person name="Green B.R."/>
            <person name="Grisdale C.J."/>
            <person name="Hempel F."/>
            <person name="Henrissat B."/>
            <person name="Hoppner M.P."/>
            <person name="Ishida K."/>
            <person name="Kim E."/>
            <person name="Koreny L."/>
            <person name="Kroth P.G."/>
            <person name="Liu Y."/>
            <person name="Malik S.B."/>
            <person name="Maier U.G."/>
            <person name="McRose D."/>
            <person name="Mock T."/>
            <person name="Neilson J.A."/>
            <person name="Onodera N.T."/>
            <person name="Poole A.M."/>
            <person name="Pritham E.J."/>
            <person name="Richards T.A."/>
            <person name="Rocap G."/>
            <person name="Roy S.W."/>
            <person name="Sarai C."/>
            <person name="Schaack S."/>
            <person name="Shirato S."/>
            <person name="Slamovits C.H."/>
            <person name="Spencer D.F."/>
            <person name="Suzuki S."/>
            <person name="Worden A.Z."/>
            <person name="Zauner S."/>
            <person name="Barry K."/>
            <person name="Bell C."/>
            <person name="Bharti A.K."/>
            <person name="Crow J.A."/>
            <person name="Grimwood J."/>
            <person name="Kramer R."/>
            <person name="Lindquist E."/>
            <person name="Lucas S."/>
            <person name="Salamov A."/>
            <person name="McFadden G.I."/>
            <person name="Lane C.E."/>
            <person name="Keeling P.J."/>
            <person name="Gray M.W."/>
            <person name="Grigoriev I.V."/>
            <person name="Archibald J.M."/>
        </authorList>
    </citation>
    <scope>NUCLEOTIDE SEQUENCE</scope>
    <source>
        <strain evidence="11 13">CCMP2712</strain>
    </source>
</reference>
<dbReference type="OrthoDB" id="409586at2759"/>
<evidence type="ECO:0000313" key="11">
    <source>
        <dbReference type="EMBL" id="EKX48605.1"/>
    </source>
</evidence>
<sequence length="495" mass="53270">MRVLNQTTVDIASGFAAGVNVTLVGHPFETIKVRLQTQPSPPHHIYTGFIDCVRKTLAWEGPTGLYKGVAAPLLGQLFFRSALFWSNGFFNRWASDNGKKTPSYFMFGVGGSFAWAVGALIECPLQLASSQMQVQIVKAKSNAAYKPEFTGVVNYIARAPSKYGVSALYTGMVPHLCRNVAGGFFHFGSFEYIRREYAKRKGVPVTEVGLTVNMIAGSVGGFLYWSLTYPVDVVKSAMQGDSLENKKYRGMADTFSKLWKEGGAVRFTRGLSACLLRSVPANAVLLTTAFRVKEIGYNSFRAAASVSSPSAREVCGYRRGWQGGELLTFSLLTPSMAGASLAISLSIHALQASWASSGLHVPVPLAYQACEDGSLVGHALVLHGKQLGGCRSRVGNFSIIDLHWVVTPSSHPSAEDLKPTIGELVEVSFYVCLVVERSGGYCKGITSRSRHAGAPEAAADGGRALLARCFSLTLMQGNETSLPGEQLSILVLVEL</sequence>
<organism evidence="11">
    <name type="scientific">Guillardia theta (strain CCMP2712)</name>
    <name type="common">Cryptophyte</name>
    <dbReference type="NCBI Taxonomy" id="905079"/>
    <lineage>
        <taxon>Eukaryota</taxon>
        <taxon>Cryptophyceae</taxon>
        <taxon>Pyrenomonadales</taxon>
        <taxon>Geminigeraceae</taxon>
        <taxon>Guillardia</taxon>
    </lineage>
</organism>
<dbReference type="GeneID" id="17305117"/>
<evidence type="ECO:0000256" key="8">
    <source>
        <dbReference type="ARBA" id="ARBA00023136"/>
    </source>
</evidence>
<dbReference type="GO" id="GO:0031966">
    <property type="term" value="C:mitochondrial membrane"/>
    <property type="evidence" value="ECO:0007669"/>
    <property type="project" value="UniProtKB-SubCell"/>
</dbReference>